<name>A0A444J7F1_9BACT</name>
<comment type="caution">
    <text evidence="1">The sequence shown here is derived from an EMBL/GenBank/DDBJ whole genome shotgun (WGS) entry which is preliminary data.</text>
</comment>
<organism evidence="1 2">
    <name type="scientific">Candidatus Electrothrix communis</name>
    <dbReference type="NCBI Taxonomy" id="1859133"/>
    <lineage>
        <taxon>Bacteria</taxon>
        <taxon>Pseudomonadati</taxon>
        <taxon>Thermodesulfobacteriota</taxon>
        <taxon>Desulfobulbia</taxon>
        <taxon>Desulfobulbales</taxon>
        <taxon>Desulfobulbaceae</taxon>
        <taxon>Candidatus Electrothrix</taxon>
    </lineage>
</organism>
<gene>
    <name evidence="1" type="ORF">VT98_10873</name>
</gene>
<reference evidence="1 2" key="1">
    <citation type="submission" date="2017-01" db="EMBL/GenBank/DDBJ databases">
        <title>The cable genome- insights into the physiology and evolution of filamentous bacteria capable of sulfide oxidation via long distance electron transfer.</title>
        <authorList>
            <person name="Schreiber L."/>
            <person name="Bjerg J.T."/>
            <person name="Boggild A."/>
            <person name="Van De Vossenberg J."/>
            <person name="Meysman F."/>
            <person name="Nielsen L.P."/>
            <person name="Schramm A."/>
            <person name="Kjeldsen K.U."/>
        </authorList>
    </citation>
    <scope>NUCLEOTIDE SEQUENCE [LARGE SCALE GENOMIC DNA]</scope>
    <source>
        <strain evidence="1">A1</strain>
    </source>
</reference>
<evidence type="ECO:0000313" key="1">
    <source>
        <dbReference type="EMBL" id="RWX49024.1"/>
    </source>
</evidence>
<evidence type="ECO:0000313" key="2">
    <source>
        <dbReference type="Proteomes" id="UP000288086"/>
    </source>
</evidence>
<keyword evidence="2" id="KW-1185">Reference proteome</keyword>
<dbReference type="EMBL" id="MTKP01000087">
    <property type="protein sequence ID" value="RWX49024.1"/>
    <property type="molecule type" value="Genomic_DNA"/>
</dbReference>
<dbReference type="AlphaFoldDB" id="A0A444J7F1"/>
<accession>A0A444J7F1</accession>
<protein>
    <submittedName>
        <fullName evidence="1">Uncharacterized protein</fullName>
    </submittedName>
</protein>
<proteinExistence type="predicted"/>
<sequence length="70" mass="7681">MRVKILSPTQGTQEIHRLFSGRDSILPVGSPCCLICYGVFFNVAGSDNTQGDIVDSVLDIRIPVEELFVL</sequence>
<dbReference type="Proteomes" id="UP000288086">
    <property type="component" value="Unassembled WGS sequence"/>
</dbReference>